<dbReference type="PANTHER" id="PTHR34485:SF2">
    <property type="entry name" value="PROLINE RICH, LACRIMAL 1"/>
    <property type="match status" value="1"/>
</dbReference>
<proteinExistence type="predicted"/>
<dbReference type="AlphaFoldDB" id="A0A8J9YVE6"/>
<evidence type="ECO:0000313" key="2">
    <source>
        <dbReference type="Proteomes" id="UP000838412"/>
    </source>
</evidence>
<reference evidence="1" key="1">
    <citation type="submission" date="2022-01" db="EMBL/GenBank/DDBJ databases">
        <authorList>
            <person name="Braso-Vives M."/>
        </authorList>
    </citation>
    <scope>NUCLEOTIDE SEQUENCE</scope>
</reference>
<gene>
    <name evidence="1" type="primary">Hypp6702</name>
    <name evidence="1" type="ORF">BLAG_LOCUS5729</name>
</gene>
<dbReference type="Proteomes" id="UP000838412">
    <property type="component" value="Chromosome 12"/>
</dbReference>
<keyword evidence="2" id="KW-1185">Reference proteome</keyword>
<accession>A0A8J9YVE6</accession>
<name>A0A8J9YVE6_BRALA</name>
<protein>
    <submittedName>
        <fullName evidence="1">Hypp6702 protein</fullName>
    </submittedName>
</protein>
<evidence type="ECO:0000313" key="1">
    <source>
        <dbReference type="EMBL" id="CAH1242438.1"/>
    </source>
</evidence>
<organism evidence="1 2">
    <name type="scientific">Branchiostoma lanceolatum</name>
    <name type="common">Common lancelet</name>
    <name type="synonym">Amphioxus lanceolatum</name>
    <dbReference type="NCBI Taxonomy" id="7740"/>
    <lineage>
        <taxon>Eukaryota</taxon>
        <taxon>Metazoa</taxon>
        <taxon>Chordata</taxon>
        <taxon>Cephalochordata</taxon>
        <taxon>Leptocardii</taxon>
        <taxon>Amphioxiformes</taxon>
        <taxon>Branchiostomatidae</taxon>
        <taxon>Branchiostoma</taxon>
    </lineage>
</organism>
<dbReference type="OrthoDB" id="5947716at2759"/>
<sequence length="249" mass="28492">MRGEDATTADIPLFDGTAKSAEGYGFELIWDELRSDGFELHVHWQDGDSSSEKSFDTFFPNGKVMYCGGHVSRAHGKQLETLSKMKTFTPDFMKRHSTSEWEYKELEKLKCHCEPRHKGNCGCLSPKTVKQMKINHFAALVQSGNEHTLYARRMQDLGKYHARNIHQWEGGKCDFHGERRCTCKKCSPADMKCTGEPYSTCPFHSKAYEIECYQRAKKSADVIHPQGAAASMELPFLSPFLSHRRKIHY</sequence>
<dbReference type="PANTHER" id="PTHR34485">
    <property type="entry name" value="PROLINE-RICH, LACRIMAL 1"/>
    <property type="match status" value="1"/>
</dbReference>
<dbReference type="EMBL" id="OV696697">
    <property type="protein sequence ID" value="CAH1242438.1"/>
    <property type="molecule type" value="Genomic_DNA"/>
</dbReference>